<keyword evidence="3" id="KW-1185">Reference proteome</keyword>
<dbReference type="RefSeq" id="WP_074758539.1">
    <property type="nucleotide sequence ID" value="NZ_FNCO01000023.1"/>
</dbReference>
<dbReference type="STRING" id="89065.SAMN05216605_1236"/>
<name>A0A1G8RNS0_9PSED</name>
<dbReference type="Proteomes" id="UP000182894">
    <property type="component" value="Unassembled WGS sequence"/>
</dbReference>
<gene>
    <name evidence="2" type="ORF">SAMN05216605_1236</name>
</gene>
<reference evidence="3" key="1">
    <citation type="submission" date="2016-10" db="EMBL/GenBank/DDBJ databases">
        <authorList>
            <person name="Varghese N."/>
            <person name="Submissions S."/>
        </authorList>
    </citation>
    <scope>NUCLEOTIDE SEQUENCE [LARGE SCALE GENOMIC DNA]</scope>
    <source>
        <strain evidence="3">ATCC 700689</strain>
    </source>
</reference>
<evidence type="ECO:0000256" key="1">
    <source>
        <dbReference type="SAM" id="Phobius"/>
    </source>
</evidence>
<feature type="transmembrane region" description="Helical" evidence="1">
    <location>
        <begin position="12"/>
        <end position="35"/>
    </location>
</feature>
<keyword evidence="1" id="KW-0812">Transmembrane</keyword>
<feature type="transmembrane region" description="Helical" evidence="1">
    <location>
        <begin position="121"/>
        <end position="137"/>
    </location>
</feature>
<dbReference type="EMBL" id="FNCO01000023">
    <property type="protein sequence ID" value="SDJ18631.1"/>
    <property type="molecule type" value="Genomic_DNA"/>
</dbReference>
<proteinExistence type="predicted"/>
<dbReference type="PROSITE" id="PS51257">
    <property type="entry name" value="PROKAR_LIPOPROTEIN"/>
    <property type="match status" value="1"/>
</dbReference>
<evidence type="ECO:0000313" key="2">
    <source>
        <dbReference type="EMBL" id="SDJ18631.1"/>
    </source>
</evidence>
<organism evidence="2 3">
    <name type="scientific">Pseudomonas abietaniphila</name>
    <dbReference type="NCBI Taxonomy" id="89065"/>
    <lineage>
        <taxon>Bacteria</taxon>
        <taxon>Pseudomonadati</taxon>
        <taxon>Pseudomonadota</taxon>
        <taxon>Gammaproteobacteria</taxon>
        <taxon>Pseudomonadales</taxon>
        <taxon>Pseudomonadaceae</taxon>
        <taxon>Pseudomonas</taxon>
    </lineage>
</organism>
<protein>
    <submittedName>
        <fullName evidence="2">Uncharacterized protein</fullName>
    </submittedName>
</protein>
<sequence>MEKAVGNSSKPTLVSLVQLFICSGALMSCAGHLYVWMQDFTSQDSRFFTSSVTALSAPFGLLVALFWRTFHVPAKRAISSTYQLARPILQRLWNSRWYHFAVFVLCSYTACASTSLSPKIIAVLGVITSLLQLFKMYRGSTTKIEN</sequence>
<feature type="transmembrane region" description="Helical" evidence="1">
    <location>
        <begin position="97"/>
        <end position="115"/>
    </location>
</feature>
<dbReference type="AlphaFoldDB" id="A0A1G8RNS0"/>
<accession>A0A1G8RNS0</accession>
<evidence type="ECO:0000313" key="3">
    <source>
        <dbReference type="Proteomes" id="UP000182894"/>
    </source>
</evidence>
<feature type="transmembrane region" description="Helical" evidence="1">
    <location>
        <begin position="47"/>
        <end position="67"/>
    </location>
</feature>
<keyword evidence="1" id="KW-1133">Transmembrane helix</keyword>
<keyword evidence="1" id="KW-0472">Membrane</keyword>